<evidence type="ECO:0000259" key="2">
    <source>
        <dbReference type="Pfam" id="PF03358"/>
    </source>
</evidence>
<feature type="compositionally biased region" description="Acidic residues" evidence="1">
    <location>
        <begin position="191"/>
        <end position="204"/>
    </location>
</feature>
<evidence type="ECO:0000256" key="1">
    <source>
        <dbReference type="SAM" id="MobiDB-lite"/>
    </source>
</evidence>
<organism evidence="3 4">
    <name type="scientific">Paracoccus spongiarum</name>
    <dbReference type="NCBI Taxonomy" id="3064387"/>
    <lineage>
        <taxon>Bacteria</taxon>
        <taxon>Pseudomonadati</taxon>
        <taxon>Pseudomonadota</taxon>
        <taxon>Alphaproteobacteria</taxon>
        <taxon>Rhodobacterales</taxon>
        <taxon>Paracoccaceae</taxon>
        <taxon>Paracoccus</taxon>
    </lineage>
</organism>
<dbReference type="InterPro" id="IPR005025">
    <property type="entry name" value="FMN_Rdtase-like_dom"/>
</dbReference>
<keyword evidence="3" id="KW-0560">Oxidoreductase</keyword>
<dbReference type="Proteomes" id="UP001224997">
    <property type="component" value="Unassembled WGS sequence"/>
</dbReference>
<proteinExistence type="predicted"/>
<dbReference type="PANTHER" id="PTHR30543">
    <property type="entry name" value="CHROMATE REDUCTASE"/>
    <property type="match status" value="1"/>
</dbReference>
<dbReference type="InterPro" id="IPR029039">
    <property type="entry name" value="Flavoprotein-like_sf"/>
</dbReference>
<evidence type="ECO:0000313" key="4">
    <source>
        <dbReference type="Proteomes" id="UP001224997"/>
    </source>
</evidence>
<evidence type="ECO:0000313" key="3">
    <source>
        <dbReference type="EMBL" id="MDP5307167.1"/>
    </source>
</evidence>
<dbReference type="Pfam" id="PF03358">
    <property type="entry name" value="FMN_red"/>
    <property type="match status" value="1"/>
</dbReference>
<dbReference type="EC" id="1.-.-.-" evidence="3"/>
<keyword evidence="4" id="KW-1185">Reference proteome</keyword>
<feature type="domain" description="NADPH-dependent FMN reductase-like" evidence="2">
    <location>
        <begin position="6"/>
        <end position="140"/>
    </location>
</feature>
<sequence>MTQGNRIVVILGSIREGRINDRVAAWVAGQLSMHGFAPEILDPADPDLLHVQIGDQAAVARLRQRMAGADGFVIVTPEYNHAEPGTLKTLIDSVTAEWWARPVGLIGYGGISGGLRAIEALRVILAELHTVTIRDTLSFASPWRRFDAAGRITDPDDAAAAEAAMAVFAHRLRWWADALADARVARPYDRPDDEDADGHEDDGEGGGTGGARSAAGAGGA</sequence>
<comment type="caution">
    <text evidence="3">The sequence shown here is derived from an EMBL/GenBank/DDBJ whole genome shotgun (WGS) entry which is preliminary data.</text>
</comment>
<dbReference type="GO" id="GO:0016491">
    <property type="term" value="F:oxidoreductase activity"/>
    <property type="evidence" value="ECO:0007669"/>
    <property type="project" value="UniProtKB-KW"/>
</dbReference>
<accession>A0ABT9JBI2</accession>
<feature type="compositionally biased region" description="Gly residues" evidence="1">
    <location>
        <begin position="205"/>
        <end position="220"/>
    </location>
</feature>
<dbReference type="RefSeq" id="WP_305963017.1">
    <property type="nucleotide sequence ID" value="NZ_JAVAMQ010000006.1"/>
</dbReference>
<feature type="region of interest" description="Disordered" evidence="1">
    <location>
        <begin position="187"/>
        <end position="220"/>
    </location>
</feature>
<name>A0ABT9JBI2_9RHOB</name>
<dbReference type="Gene3D" id="3.40.50.360">
    <property type="match status" value="1"/>
</dbReference>
<protein>
    <submittedName>
        <fullName evidence="3">NAD(P)H-dependent oxidoreductase</fullName>
        <ecNumber evidence="3">1.-.-.-</ecNumber>
    </submittedName>
</protein>
<dbReference type="PANTHER" id="PTHR30543:SF21">
    <property type="entry name" value="NAD(P)H-DEPENDENT FMN REDUCTASE LOT6"/>
    <property type="match status" value="1"/>
</dbReference>
<dbReference type="InterPro" id="IPR050712">
    <property type="entry name" value="NAD(P)H-dep_reductase"/>
</dbReference>
<reference evidence="3 4" key="1">
    <citation type="submission" date="2023-08" db="EMBL/GenBank/DDBJ databases">
        <authorList>
            <person name="Park J.-S."/>
        </authorList>
    </citation>
    <scope>NUCLEOTIDE SEQUENCE [LARGE SCALE GENOMIC DNA]</scope>
    <source>
        <strain evidence="3 4">2205BS29-5</strain>
    </source>
</reference>
<dbReference type="EMBL" id="JAVAMQ010000006">
    <property type="protein sequence ID" value="MDP5307167.1"/>
    <property type="molecule type" value="Genomic_DNA"/>
</dbReference>
<dbReference type="SUPFAM" id="SSF52218">
    <property type="entry name" value="Flavoproteins"/>
    <property type="match status" value="1"/>
</dbReference>
<gene>
    <name evidence="3" type="ORF">Q5Y72_08670</name>
</gene>